<evidence type="ECO:0000256" key="2">
    <source>
        <dbReference type="ARBA" id="ARBA00012601"/>
    </source>
</evidence>
<sequence length="854" mass="94741">MRLLAALLFLLLGLSSCGGMPAKTQPPQEGGLTPLYAARPEGVYKGGALLPLYGLNWFGLETCDRAPHGLWSGRSVAELLAQVKGYGFNALRLPVAPEVLRDQGQVASWARTGDPAYPQSPLVGLRYVLGKAQGLGFHVLLDLHTFRCDLIGGNLPGRPFDPAQGYTKQDWLEDLKRLARLSLEFPNVFGIDLFNEPYHLTWAEWKALAREGAQAVLSVNPRVLVAVEGVGNASDNGGYPAFWGGNLKEAQDDLGLGDRLLYLPHVYGPSVHPMPYFSDPGFPENLPAIWDAHFGHLSTRSLPWGIGEFGGKYQGQDQVWQDRFVRYLREKGVKVWFYWALNPNSGDTGGILEDDWKTPVWPKIRLLQSLMAAPSGQAFDFLPAEGEVVNPERGFAADSYYPDEPSLDAAAKLAEARAKGFEVRLIRRTYYLHAFAGQDSLPQSFLNTLAQDLQSAQDAGVKLILRFAYRPDENLQGSPTYCDPPKERILAHLAQIGPVLRAHLGVIAYLEAGLIGPWGEWHSASPEAALMDPLPGYNEGNQPPCGRQNYDRKLPNAKTLEIVQALLQEVPGRKVAVRYPMAKAKLLELAEGGSPGTYPSPSAFSPLTPLEAHGNTLKARLGAHNDCFLASENDYGTYYYVPGAQQELEKEYWSQDSRFTVMGGETCTPTPYVPPGESDPAAYVYRQFQRFRFNNLNLNYHPDFLSWLAGQRFGPDTLLQALKRDLGYRLYLRRVEVDRVHLSPGQSLTLRLYLENQGFGGMYNPKGLELVFVREGDGLEVARPLGSGFHGPPPGEEAVYTYTVQAPSGPGTYALWLRIYDPDLPDDPRYSVRLASRLEYRDGRNHLALYVHVR</sequence>
<dbReference type="Gene3D" id="3.20.20.80">
    <property type="entry name" value="Glycosidases"/>
    <property type="match status" value="1"/>
</dbReference>
<feature type="signal peptide" evidence="8">
    <location>
        <begin position="1"/>
        <end position="22"/>
    </location>
</feature>
<feature type="domain" description="Glycoside hydrolase family 5" evidence="9">
    <location>
        <begin position="55"/>
        <end position="345"/>
    </location>
</feature>
<evidence type="ECO:0000256" key="6">
    <source>
        <dbReference type="ARBA" id="ARBA00023295"/>
    </source>
</evidence>
<gene>
    <name evidence="12" type="ORF">E0687_12240</name>
</gene>
<keyword evidence="6" id="KW-0326">Glycosidase</keyword>
<keyword evidence="8" id="KW-0732">Signal</keyword>
<dbReference type="GO" id="GO:0008810">
    <property type="term" value="F:cellulase activity"/>
    <property type="evidence" value="ECO:0007669"/>
    <property type="project" value="UniProtKB-EC"/>
</dbReference>
<dbReference type="Pfam" id="PF16116">
    <property type="entry name" value="DUF4832"/>
    <property type="match status" value="1"/>
</dbReference>
<evidence type="ECO:0000256" key="1">
    <source>
        <dbReference type="ARBA" id="ARBA00000966"/>
    </source>
</evidence>
<dbReference type="InterPro" id="IPR032267">
    <property type="entry name" value="DUF4832"/>
</dbReference>
<feature type="chain" id="PRO_5021280667" description="cellulase" evidence="8">
    <location>
        <begin position="23"/>
        <end position="854"/>
    </location>
</feature>
<keyword evidence="4" id="KW-0136">Cellulose degradation</keyword>
<name>A0A4Y9F8K7_9DEIN</name>
<dbReference type="Pfam" id="PF00150">
    <property type="entry name" value="Cellulase"/>
    <property type="match status" value="1"/>
</dbReference>
<evidence type="ECO:0000256" key="4">
    <source>
        <dbReference type="ARBA" id="ARBA00023001"/>
    </source>
</evidence>
<evidence type="ECO:0000313" key="12">
    <source>
        <dbReference type="EMBL" id="TFU25152.1"/>
    </source>
</evidence>
<evidence type="ECO:0000256" key="7">
    <source>
        <dbReference type="ARBA" id="ARBA00023326"/>
    </source>
</evidence>
<comment type="caution">
    <text evidence="12">The sequence shown here is derived from an EMBL/GenBank/DDBJ whole genome shotgun (WGS) entry which is preliminary data.</text>
</comment>
<evidence type="ECO:0000313" key="13">
    <source>
        <dbReference type="Proteomes" id="UP000297668"/>
    </source>
</evidence>
<organism evidence="12 13">
    <name type="scientific">Thermus tengchongensis</name>
    <dbReference type="NCBI Taxonomy" id="1214928"/>
    <lineage>
        <taxon>Bacteria</taxon>
        <taxon>Thermotogati</taxon>
        <taxon>Deinococcota</taxon>
        <taxon>Deinococci</taxon>
        <taxon>Thermales</taxon>
        <taxon>Thermaceae</taxon>
        <taxon>Thermus</taxon>
    </lineage>
</organism>
<dbReference type="PROSITE" id="PS51257">
    <property type="entry name" value="PROKAR_LIPOPROTEIN"/>
    <property type="match status" value="1"/>
</dbReference>
<dbReference type="AlphaFoldDB" id="A0A4Y9F8K7"/>
<evidence type="ECO:0000259" key="11">
    <source>
        <dbReference type="Pfam" id="PF16173"/>
    </source>
</evidence>
<evidence type="ECO:0000256" key="5">
    <source>
        <dbReference type="ARBA" id="ARBA00023277"/>
    </source>
</evidence>
<dbReference type="InterPro" id="IPR001547">
    <property type="entry name" value="Glyco_hydro_5"/>
</dbReference>
<evidence type="ECO:0000256" key="3">
    <source>
        <dbReference type="ARBA" id="ARBA00022801"/>
    </source>
</evidence>
<keyword evidence="5" id="KW-0119">Carbohydrate metabolism</keyword>
<keyword evidence="7" id="KW-0624">Polysaccharide degradation</keyword>
<protein>
    <recommendedName>
        <fullName evidence="2">cellulase</fullName>
        <ecNumber evidence="2">3.2.1.4</ecNumber>
    </recommendedName>
</protein>
<dbReference type="InterPro" id="IPR032379">
    <property type="entry name" value="DUF4874"/>
</dbReference>
<evidence type="ECO:0000259" key="10">
    <source>
        <dbReference type="Pfam" id="PF16116"/>
    </source>
</evidence>
<feature type="domain" description="DUF4874" evidence="11">
    <location>
        <begin position="390"/>
        <end position="581"/>
    </location>
</feature>
<dbReference type="RefSeq" id="WP_135261042.1">
    <property type="nucleotide sequence ID" value="NZ_SJZF01000032.1"/>
</dbReference>
<dbReference type="Proteomes" id="UP000297668">
    <property type="component" value="Unassembled WGS sequence"/>
</dbReference>
<dbReference type="PANTHER" id="PTHR35923">
    <property type="entry name" value="MAJOR EXTRACELLULAR ENDOGLUCANASE"/>
    <property type="match status" value="1"/>
</dbReference>
<dbReference type="InterPro" id="IPR017853">
    <property type="entry name" value="GH"/>
</dbReference>
<comment type="catalytic activity">
    <reaction evidence="1">
        <text>Endohydrolysis of (1-&gt;4)-beta-D-glucosidic linkages in cellulose, lichenin and cereal beta-D-glucans.</text>
        <dbReference type="EC" id="3.2.1.4"/>
    </reaction>
</comment>
<feature type="domain" description="DUF4832" evidence="10">
    <location>
        <begin position="620"/>
        <end position="835"/>
    </location>
</feature>
<dbReference type="EC" id="3.2.1.4" evidence="2"/>
<accession>A0A4Y9F8K7</accession>
<dbReference type="PANTHER" id="PTHR35923:SF2">
    <property type="entry name" value="ENDOGLUCANASE"/>
    <property type="match status" value="1"/>
</dbReference>
<dbReference type="SUPFAM" id="SSF51445">
    <property type="entry name" value="(Trans)glycosidases"/>
    <property type="match status" value="1"/>
</dbReference>
<proteinExistence type="predicted"/>
<keyword evidence="3" id="KW-0378">Hydrolase</keyword>
<evidence type="ECO:0000259" key="9">
    <source>
        <dbReference type="Pfam" id="PF00150"/>
    </source>
</evidence>
<reference evidence="12 13" key="1">
    <citation type="submission" date="2019-03" db="EMBL/GenBank/DDBJ databases">
        <title>Thermus tengchongensis species for the arsenic transformation mechanism.</title>
        <authorList>
            <person name="Yuan G.C."/>
        </authorList>
    </citation>
    <scope>NUCLEOTIDE SEQUENCE [LARGE SCALE GENOMIC DNA]</scope>
    <source>
        <strain evidence="12 13">15W</strain>
    </source>
</reference>
<dbReference type="EMBL" id="SJZF01000032">
    <property type="protein sequence ID" value="TFU25152.1"/>
    <property type="molecule type" value="Genomic_DNA"/>
</dbReference>
<dbReference type="GO" id="GO:0030245">
    <property type="term" value="P:cellulose catabolic process"/>
    <property type="evidence" value="ECO:0007669"/>
    <property type="project" value="UniProtKB-KW"/>
</dbReference>
<dbReference type="Pfam" id="PF16173">
    <property type="entry name" value="DUF4874"/>
    <property type="match status" value="1"/>
</dbReference>
<evidence type="ECO:0000256" key="8">
    <source>
        <dbReference type="SAM" id="SignalP"/>
    </source>
</evidence>